<dbReference type="Pfam" id="PF00664">
    <property type="entry name" value="ABC_membrane"/>
    <property type="match status" value="1"/>
</dbReference>
<evidence type="ECO:0000256" key="8">
    <source>
        <dbReference type="ARBA" id="ARBA00023136"/>
    </source>
</evidence>
<evidence type="ECO:0000256" key="4">
    <source>
        <dbReference type="ARBA" id="ARBA00022692"/>
    </source>
</evidence>
<evidence type="ECO:0000256" key="7">
    <source>
        <dbReference type="ARBA" id="ARBA00022989"/>
    </source>
</evidence>
<feature type="transmembrane region" description="Helical" evidence="9">
    <location>
        <begin position="267"/>
        <end position="286"/>
    </location>
</feature>
<dbReference type="Proteomes" id="UP000607397">
    <property type="component" value="Unassembled WGS sequence"/>
</dbReference>
<dbReference type="GO" id="GO:0015421">
    <property type="term" value="F:ABC-type oligopeptide transporter activity"/>
    <property type="evidence" value="ECO:0007669"/>
    <property type="project" value="TreeGrafter"/>
</dbReference>
<dbReference type="SUPFAM" id="SSF90123">
    <property type="entry name" value="ABC transporter transmembrane region"/>
    <property type="match status" value="1"/>
</dbReference>
<dbReference type="PROSITE" id="PS50929">
    <property type="entry name" value="ABC_TM1F"/>
    <property type="match status" value="1"/>
</dbReference>
<dbReference type="FunFam" id="3.40.50.300:FF:000221">
    <property type="entry name" value="Multidrug ABC transporter ATP-binding protein"/>
    <property type="match status" value="1"/>
</dbReference>
<keyword evidence="13" id="KW-1185">Reference proteome</keyword>
<gene>
    <name evidence="12" type="ORF">GS597_16825</name>
</gene>
<keyword evidence="6 12" id="KW-0067">ATP-binding</keyword>
<keyword evidence="2" id="KW-0813">Transport</keyword>
<dbReference type="PANTHER" id="PTHR43394:SF1">
    <property type="entry name" value="ATP-BINDING CASSETTE SUB-FAMILY B MEMBER 10, MITOCHONDRIAL"/>
    <property type="match status" value="1"/>
</dbReference>
<dbReference type="Gene3D" id="3.40.50.300">
    <property type="entry name" value="P-loop containing nucleotide triphosphate hydrolases"/>
    <property type="match status" value="1"/>
</dbReference>
<dbReference type="GO" id="GO:0005886">
    <property type="term" value="C:plasma membrane"/>
    <property type="evidence" value="ECO:0007669"/>
    <property type="project" value="UniProtKB-SubCell"/>
</dbReference>
<feature type="transmembrane region" description="Helical" evidence="9">
    <location>
        <begin position="77"/>
        <end position="97"/>
    </location>
</feature>
<keyword evidence="5" id="KW-0547">Nucleotide-binding</keyword>
<reference evidence="12" key="1">
    <citation type="submission" date="2019-12" db="EMBL/GenBank/DDBJ databases">
        <title>High-Quality draft genome sequences of three cyanobacteria isolated from the limestone walls of the Old Cathedral of Coimbra.</title>
        <authorList>
            <person name="Tiago I."/>
            <person name="Soares F."/>
            <person name="Portugal A."/>
        </authorList>
    </citation>
    <scope>NUCLEOTIDE SEQUENCE [LARGE SCALE GENOMIC DNA]</scope>
    <source>
        <strain evidence="12">C</strain>
    </source>
</reference>
<evidence type="ECO:0000259" key="11">
    <source>
        <dbReference type="PROSITE" id="PS50929"/>
    </source>
</evidence>
<dbReference type="EMBL" id="WVIC01000042">
    <property type="protein sequence ID" value="NCJ08140.1"/>
    <property type="molecule type" value="Genomic_DNA"/>
</dbReference>
<dbReference type="SUPFAM" id="SSF52540">
    <property type="entry name" value="P-loop containing nucleoside triphosphate hydrolases"/>
    <property type="match status" value="1"/>
</dbReference>
<sequence length="605" mass="68120">MSLFSQLKGKLKTTLHILPALRFVWQGSPKWTVVRVLLLMLQSILPLAAIYLTKLVIDAIADSLTAADKSLAFNQVVFWLILTGVVTLATSIVNSLAELANAAQSQRVTDYMQTILHDKSIEADLEYYENSRYYDALQRAQQEASYRPNQILYRLVQLGQGGITLVAVVGLLLALYWGLAGILLVAALPAMFVRFKFARVMYDWRRRRTAMERQAMYLGYMMTADVHAKELRLFSLGVLFRDRFRGLREKIYDENLAIITRQSMASLVAEAFASVVTFGVYGYIAYQSVWGGLQIGDLVLYHQALQRGQSALKSFLVGISGLYEDNLFLANLYEFLDLKPTVVEPVQPTLIPQPIRQGIVFDRVSFSYANSDRQALQNISLTLGPGETIALVGENGSGKTTLIKLLCRLYDPTAGKISIDGIDLKQVSQEDLRRQISVIFQDYVKYHFTAQENIWLGNVDLPPSDERVLAAARRSGADAVIQRLPQGYDTILGKMFDQGEELSIGQWQKVALARAFLRDSQVIVLDEPTSAMDPKAEYEIFRQFRELIEGQAAILISHRLSTVKMADRIYVMDQGSIIEHGTHEQLMALQGTYAHLFETQAQNYR</sequence>
<proteinExistence type="predicted"/>
<keyword evidence="3" id="KW-1003">Cell membrane</keyword>
<dbReference type="Gene3D" id="1.20.1560.10">
    <property type="entry name" value="ABC transporter type 1, transmembrane domain"/>
    <property type="match status" value="1"/>
</dbReference>
<feature type="transmembrane region" description="Helical" evidence="9">
    <location>
        <begin position="179"/>
        <end position="197"/>
    </location>
</feature>
<evidence type="ECO:0000256" key="6">
    <source>
        <dbReference type="ARBA" id="ARBA00022840"/>
    </source>
</evidence>
<dbReference type="InterPro" id="IPR003439">
    <property type="entry name" value="ABC_transporter-like_ATP-bd"/>
</dbReference>
<evidence type="ECO:0000256" key="3">
    <source>
        <dbReference type="ARBA" id="ARBA00022475"/>
    </source>
</evidence>
<feature type="transmembrane region" description="Helical" evidence="9">
    <location>
        <begin position="36"/>
        <end position="57"/>
    </location>
</feature>
<keyword evidence="7 9" id="KW-1133">Transmembrane helix</keyword>
<evidence type="ECO:0000313" key="13">
    <source>
        <dbReference type="Proteomes" id="UP000607397"/>
    </source>
</evidence>
<accession>A0A8K2A9F4</accession>
<evidence type="ECO:0000256" key="1">
    <source>
        <dbReference type="ARBA" id="ARBA00004651"/>
    </source>
</evidence>
<dbReference type="PROSITE" id="PS50893">
    <property type="entry name" value="ABC_TRANSPORTER_2"/>
    <property type="match status" value="1"/>
</dbReference>
<feature type="domain" description="ABC transmembrane type-1" evidence="11">
    <location>
        <begin position="36"/>
        <end position="324"/>
    </location>
</feature>
<evidence type="ECO:0000313" key="12">
    <source>
        <dbReference type="EMBL" id="NCJ08140.1"/>
    </source>
</evidence>
<evidence type="ECO:0000256" key="5">
    <source>
        <dbReference type="ARBA" id="ARBA00022741"/>
    </source>
</evidence>
<dbReference type="PANTHER" id="PTHR43394">
    <property type="entry name" value="ATP-DEPENDENT PERMEASE MDL1, MITOCHONDRIAL"/>
    <property type="match status" value="1"/>
</dbReference>
<dbReference type="InterPro" id="IPR027417">
    <property type="entry name" value="P-loop_NTPase"/>
</dbReference>
<evidence type="ECO:0000256" key="9">
    <source>
        <dbReference type="SAM" id="Phobius"/>
    </source>
</evidence>
<feature type="transmembrane region" description="Helical" evidence="9">
    <location>
        <begin position="151"/>
        <end position="173"/>
    </location>
</feature>
<feature type="domain" description="ABC transporter" evidence="10">
    <location>
        <begin position="359"/>
        <end position="599"/>
    </location>
</feature>
<dbReference type="InterPro" id="IPR003593">
    <property type="entry name" value="AAA+_ATPase"/>
</dbReference>
<dbReference type="GO" id="GO:0005524">
    <property type="term" value="F:ATP binding"/>
    <property type="evidence" value="ECO:0007669"/>
    <property type="project" value="UniProtKB-KW"/>
</dbReference>
<comment type="subcellular location">
    <subcellularLocation>
        <location evidence="1">Cell membrane</location>
        <topology evidence="1">Multi-pass membrane protein</topology>
    </subcellularLocation>
</comment>
<evidence type="ECO:0000256" key="2">
    <source>
        <dbReference type="ARBA" id="ARBA00022448"/>
    </source>
</evidence>
<dbReference type="InterPro" id="IPR039421">
    <property type="entry name" value="Type_1_exporter"/>
</dbReference>
<keyword evidence="4 9" id="KW-0812">Transmembrane</keyword>
<dbReference type="GO" id="GO:0016887">
    <property type="term" value="F:ATP hydrolysis activity"/>
    <property type="evidence" value="ECO:0007669"/>
    <property type="project" value="InterPro"/>
</dbReference>
<dbReference type="Pfam" id="PF00005">
    <property type="entry name" value="ABC_tran"/>
    <property type="match status" value="1"/>
</dbReference>
<dbReference type="InterPro" id="IPR036640">
    <property type="entry name" value="ABC1_TM_sf"/>
</dbReference>
<evidence type="ECO:0000259" key="10">
    <source>
        <dbReference type="PROSITE" id="PS50893"/>
    </source>
</evidence>
<dbReference type="AlphaFoldDB" id="A0A8K2A9F4"/>
<dbReference type="RefSeq" id="WP_161826617.1">
    <property type="nucleotide sequence ID" value="NZ_WVIC01000042.1"/>
</dbReference>
<keyword evidence="8 9" id="KW-0472">Membrane</keyword>
<organism evidence="12 13">
    <name type="scientific">Petrachloros mirabilis ULC683</name>
    <dbReference type="NCBI Taxonomy" id="2781853"/>
    <lineage>
        <taxon>Bacteria</taxon>
        <taxon>Bacillati</taxon>
        <taxon>Cyanobacteriota</taxon>
        <taxon>Cyanophyceae</taxon>
        <taxon>Synechococcales</taxon>
        <taxon>Petrachlorosaceae</taxon>
        <taxon>Petrachloros</taxon>
        <taxon>Petrachloros mirabilis</taxon>
    </lineage>
</organism>
<dbReference type="InterPro" id="IPR011527">
    <property type="entry name" value="ABC1_TM_dom"/>
</dbReference>
<comment type="caution">
    <text evidence="12">The sequence shown here is derived from an EMBL/GenBank/DDBJ whole genome shotgun (WGS) entry which is preliminary data.</text>
</comment>
<protein>
    <submittedName>
        <fullName evidence="12">ATP-binding cassette domain-containing protein</fullName>
    </submittedName>
</protein>
<dbReference type="SMART" id="SM00382">
    <property type="entry name" value="AAA"/>
    <property type="match status" value="1"/>
</dbReference>
<name>A0A8K2A9F4_9CYAN</name>